<dbReference type="InterPro" id="IPR003439">
    <property type="entry name" value="ABC_transporter-like_ATP-bd"/>
</dbReference>
<evidence type="ECO:0000313" key="3">
    <source>
        <dbReference type="EMBL" id="CAD0194553.1"/>
    </source>
</evidence>
<dbReference type="GO" id="GO:0016020">
    <property type="term" value="C:membrane"/>
    <property type="evidence" value="ECO:0007669"/>
    <property type="project" value="InterPro"/>
</dbReference>
<dbReference type="SUPFAM" id="SSF52540">
    <property type="entry name" value="P-loop containing nucleoside triphosphate hydrolases"/>
    <property type="match status" value="1"/>
</dbReference>
<dbReference type="PANTHER" id="PTHR19229">
    <property type="entry name" value="ATP-BINDING CASSETTE TRANSPORTER SUBFAMILY A ABCA"/>
    <property type="match status" value="1"/>
</dbReference>
<dbReference type="EMBL" id="LR824005">
    <property type="protein sequence ID" value="CAD0194553.1"/>
    <property type="molecule type" value="Genomic_DNA"/>
</dbReference>
<organism evidence="3 4">
    <name type="scientific">Chrysodeixis includens</name>
    <name type="common">Soybean looper</name>
    <name type="synonym">Pseudoplusia includens</name>
    <dbReference type="NCBI Taxonomy" id="689277"/>
    <lineage>
        <taxon>Eukaryota</taxon>
        <taxon>Metazoa</taxon>
        <taxon>Ecdysozoa</taxon>
        <taxon>Arthropoda</taxon>
        <taxon>Hexapoda</taxon>
        <taxon>Insecta</taxon>
        <taxon>Pterygota</taxon>
        <taxon>Neoptera</taxon>
        <taxon>Endopterygota</taxon>
        <taxon>Lepidoptera</taxon>
        <taxon>Glossata</taxon>
        <taxon>Ditrysia</taxon>
        <taxon>Noctuoidea</taxon>
        <taxon>Noctuidae</taxon>
        <taxon>Plusiinae</taxon>
        <taxon>Chrysodeixis</taxon>
    </lineage>
</organism>
<accession>A0A9N8KTI4</accession>
<dbReference type="PROSITE" id="PS50893">
    <property type="entry name" value="ABC_TRANSPORTER_2"/>
    <property type="match status" value="1"/>
</dbReference>
<dbReference type="Proteomes" id="UP001154114">
    <property type="component" value="Chromosome 2"/>
</dbReference>
<feature type="transmembrane region" description="Helical" evidence="1">
    <location>
        <begin position="414"/>
        <end position="443"/>
    </location>
</feature>
<gene>
    <name evidence="3" type="ORF">CINC_LOCUS5407</name>
</gene>
<dbReference type="GO" id="GO:0140359">
    <property type="term" value="F:ABC-type transporter activity"/>
    <property type="evidence" value="ECO:0007669"/>
    <property type="project" value="InterPro"/>
</dbReference>
<evidence type="ECO:0000313" key="4">
    <source>
        <dbReference type="Proteomes" id="UP001154114"/>
    </source>
</evidence>
<keyword evidence="1" id="KW-0812">Transmembrane</keyword>
<dbReference type="GO" id="GO:0005524">
    <property type="term" value="F:ATP binding"/>
    <property type="evidence" value="ECO:0007669"/>
    <property type="project" value="InterPro"/>
</dbReference>
<name>A0A9N8KTI4_CHRIL</name>
<keyword evidence="1" id="KW-0472">Membrane</keyword>
<reference evidence="3" key="1">
    <citation type="submission" date="2021-12" db="EMBL/GenBank/DDBJ databases">
        <authorList>
            <person name="King R."/>
        </authorList>
    </citation>
    <scope>NUCLEOTIDE SEQUENCE</scope>
</reference>
<dbReference type="InterPro" id="IPR026082">
    <property type="entry name" value="ABCA"/>
</dbReference>
<evidence type="ECO:0000259" key="2">
    <source>
        <dbReference type="PROSITE" id="PS50893"/>
    </source>
</evidence>
<dbReference type="Gene3D" id="3.40.50.300">
    <property type="entry name" value="P-loop containing nucleotide triphosphate hydrolases"/>
    <property type="match status" value="1"/>
</dbReference>
<protein>
    <recommendedName>
        <fullName evidence="2">ABC transporter domain-containing protein</fullName>
    </recommendedName>
</protein>
<sequence length="1090" mass="123150">MRRHTLEIAEVRNLIQRWVGLHQLDPVIGTPKDVIPLQIPGVYKVDCSCRRSYIGQTIQAIAERVKEHIAALIVAVVAGLFLGFSLSSVLVHMDPNVGSKKILTGETLTVEDLGARTTLVLRADNGSASRSIASACDIININTLSENLKANVKGVLTDIVQEADILQKDLLTPKEIREYKPIILSNRLVKPANVFPGSSKSLISKYDIFWASVSPDDCVLIMPSFNTMTNVPNNSVKNINDKKSFFDLSDSDEYVMSETNALERQVKNMEYTALPHTESLTEYLVTRAIDSPQLYVYLYAYGMDVATDAKGMVTVQALYSPLHHDHGAAARSLARVYMALLRHYTGFLDATIKVDDDPLALDLSPWMKDVATPPLFIQFLLILTISHITLLPSKEHGLIRHVQKHALNFSPFRYWITLYLCDLMLYWVLVGVMSIVIITIVFLTMPITHFQSVDLMIVPVMLLAYGIGCVPQAYVFSLGPRMALNTMTFVIVNLVFGETTILAKIFYGDALNYALDFMSLSPQFNMAYAYVKIKQIFLYNSECIIIQSKDLCSVNTFHKCCQKCGILQECFRRKSYFTRYPGILMEVTAMFTTALFFTVLLIFIEYRTFHRLWDWLTSGMANRDLPKCDSLQPGAERELCDVLDKKAQLTNKRAETVDTFGEYLLASDITLRSGGQYVIHNVFLGIGKGEAIALSGLKCHGRLKLCEMLAGYRDPSHGSLCSMSQYMLETNPHEVSAKRIFHLNSERDSAYAVPHYQKLRVRVIHIRDNRKGQPSRSAMGRSRPGRTAFMITVSPTPVSLSCENSSLPSWMYVKDALELIATLRGVPRHAVKGEVRSYIEALELTKLAYSYVENVRVPDRPRLHFAAAVIGAPPVVVVDECTASQKISVRRAMYSILYTLKKQGRAIFISSSSIESHMPVTNRLAILQDGRIYDIDGVDRLVQRYSSRGYTVVVHLKDEVDVNAMFARYFEEFAINDTSDVLVNVQVLDRDMKWASIFEKMEILKAENDQVYSYIVTVIPIDYIYNSIVNVELGHRTAKGLFSWKWLKKVMSIKPEVMPKPEALANLIPFEQKYDITKLKELPWSVIFHR</sequence>
<feature type="transmembrane region" description="Helical" evidence="1">
    <location>
        <begin position="69"/>
        <end position="91"/>
    </location>
</feature>
<feature type="transmembrane region" description="Helical" evidence="1">
    <location>
        <begin position="583"/>
        <end position="604"/>
    </location>
</feature>
<proteinExistence type="predicted"/>
<dbReference type="PANTHER" id="PTHR19229:SF250">
    <property type="entry name" value="ABC TRANSPORTER DOMAIN-CONTAINING PROTEIN-RELATED"/>
    <property type="match status" value="1"/>
</dbReference>
<keyword evidence="4" id="KW-1185">Reference proteome</keyword>
<feature type="transmembrane region" description="Helical" evidence="1">
    <location>
        <begin position="455"/>
        <end position="476"/>
    </location>
</feature>
<dbReference type="AlphaFoldDB" id="A0A9N8KTI4"/>
<dbReference type="GO" id="GO:0005319">
    <property type="term" value="F:lipid transporter activity"/>
    <property type="evidence" value="ECO:0007669"/>
    <property type="project" value="TreeGrafter"/>
</dbReference>
<feature type="domain" description="ABC transporter" evidence="2">
    <location>
        <begin position="664"/>
        <end position="954"/>
    </location>
</feature>
<feature type="transmembrane region" description="Helical" evidence="1">
    <location>
        <begin position="375"/>
        <end position="393"/>
    </location>
</feature>
<dbReference type="InterPro" id="IPR027417">
    <property type="entry name" value="P-loop_NTPase"/>
</dbReference>
<keyword evidence="1" id="KW-1133">Transmembrane helix</keyword>
<evidence type="ECO:0000256" key="1">
    <source>
        <dbReference type="SAM" id="Phobius"/>
    </source>
</evidence>
<dbReference type="OrthoDB" id="7429767at2759"/>
<dbReference type="GO" id="GO:0016887">
    <property type="term" value="F:ATP hydrolysis activity"/>
    <property type="evidence" value="ECO:0007669"/>
    <property type="project" value="InterPro"/>
</dbReference>